<organism evidence="1">
    <name type="scientific">Anopheles sinensis</name>
    <name type="common">Mosquito</name>
    <dbReference type="NCBI Taxonomy" id="74873"/>
    <lineage>
        <taxon>Eukaryota</taxon>
        <taxon>Metazoa</taxon>
        <taxon>Ecdysozoa</taxon>
        <taxon>Arthropoda</taxon>
        <taxon>Hexapoda</taxon>
        <taxon>Insecta</taxon>
        <taxon>Pterygota</taxon>
        <taxon>Neoptera</taxon>
        <taxon>Endopterygota</taxon>
        <taxon>Diptera</taxon>
        <taxon>Nematocera</taxon>
        <taxon>Culicoidea</taxon>
        <taxon>Culicidae</taxon>
        <taxon>Anophelinae</taxon>
        <taxon>Anopheles</taxon>
    </lineage>
</organism>
<keyword evidence="3" id="KW-1185">Reference proteome</keyword>
<protein>
    <submittedName>
        <fullName evidence="1 2">Sigma-70 family RNA polymerase sigma factor</fullName>
    </submittedName>
</protein>
<dbReference type="EMBL" id="ATLV01020688">
    <property type="status" value="NOT_ANNOTATED_CDS"/>
    <property type="molecule type" value="Genomic_DNA"/>
</dbReference>
<sequence length="157" mass="17576">MALYRLALADSASLSAAKTMIDHRSRFDWARIRAGYKSANDLHRVANAFRAVFRCNREHPVSHAKVGAVVLNFPSVRRQANGHEPNCPKASKVAQFGCSPADGTEIIDDKFPDLIIFNNFLRPSCRMDAGEKCWPRSANPWGRRLSADRGGFPMKIY</sequence>
<gene>
    <name evidence="1" type="ORF">ZHAS_00013557</name>
</gene>
<accession>A0A084W5Q9</accession>
<dbReference type="AlphaFoldDB" id="A0A084W5Q9"/>
<name>A0A084W5Q9_ANOSI</name>
<dbReference type="Proteomes" id="UP000030765">
    <property type="component" value="Unassembled WGS sequence"/>
</dbReference>
<evidence type="ECO:0000313" key="3">
    <source>
        <dbReference type="Proteomes" id="UP000030765"/>
    </source>
</evidence>
<proteinExistence type="predicted"/>
<evidence type="ECO:0000313" key="1">
    <source>
        <dbReference type="EMBL" id="KFB45553.1"/>
    </source>
</evidence>
<reference evidence="1 3" key="1">
    <citation type="journal article" date="2014" name="BMC Genomics">
        <title>Genome sequence of Anopheles sinensis provides insight into genetics basis of mosquito competence for malaria parasites.</title>
        <authorList>
            <person name="Zhou D."/>
            <person name="Zhang D."/>
            <person name="Ding G."/>
            <person name="Shi L."/>
            <person name="Hou Q."/>
            <person name="Ye Y."/>
            <person name="Xu Y."/>
            <person name="Zhou H."/>
            <person name="Xiong C."/>
            <person name="Li S."/>
            <person name="Yu J."/>
            <person name="Hong S."/>
            <person name="Yu X."/>
            <person name="Zou P."/>
            <person name="Chen C."/>
            <person name="Chang X."/>
            <person name="Wang W."/>
            <person name="Lv Y."/>
            <person name="Sun Y."/>
            <person name="Ma L."/>
            <person name="Shen B."/>
            <person name="Zhu C."/>
        </authorList>
    </citation>
    <scope>NUCLEOTIDE SEQUENCE [LARGE SCALE GENOMIC DNA]</scope>
</reference>
<dbReference type="EMBL" id="KE525305">
    <property type="protein sequence ID" value="KFB45553.1"/>
    <property type="molecule type" value="Genomic_DNA"/>
</dbReference>
<reference evidence="2" key="2">
    <citation type="submission" date="2020-05" db="UniProtKB">
        <authorList>
            <consortium name="EnsemblMetazoa"/>
        </authorList>
    </citation>
    <scope>IDENTIFICATION</scope>
</reference>
<dbReference type="VEuPathDB" id="VectorBase:ASIC013557"/>
<dbReference type="EnsemblMetazoa" id="ASIC013557-RA">
    <property type="protein sequence ID" value="ASIC013557-PA"/>
    <property type="gene ID" value="ASIC013557"/>
</dbReference>
<evidence type="ECO:0000313" key="2">
    <source>
        <dbReference type="EnsemblMetazoa" id="ASIC013557-PA"/>
    </source>
</evidence>